<proteinExistence type="predicted"/>
<reference evidence="1 2" key="1">
    <citation type="submission" date="2016-07" db="EMBL/GenBank/DDBJ databases">
        <title>Pervasive Adenine N6-methylation of Active Genes in Fungi.</title>
        <authorList>
            <consortium name="DOE Joint Genome Institute"/>
            <person name="Mondo S.J."/>
            <person name="Dannebaum R.O."/>
            <person name="Kuo R.C."/>
            <person name="Labutti K."/>
            <person name="Haridas S."/>
            <person name="Kuo A."/>
            <person name="Salamov A."/>
            <person name="Ahrendt S.R."/>
            <person name="Lipzen A."/>
            <person name="Sullivan W."/>
            <person name="Andreopoulos W.B."/>
            <person name="Clum A."/>
            <person name="Lindquist E."/>
            <person name="Daum C."/>
            <person name="Ramamoorthy G.K."/>
            <person name="Gryganskyi A."/>
            <person name="Culley D."/>
            <person name="Magnuson J.K."/>
            <person name="James T.Y."/>
            <person name="O'Malley M.A."/>
            <person name="Stajich J.E."/>
            <person name="Spatafora J.W."/>
            <person name="Visel A."/>
            <person name="Grigoriev I.V."/>
        </authorList>
    </citation>
    <scope>NUCLEOTIDE SEQUENCE [LARGE SCALE GENOMIC DNA]</scope>
    <source>
        <strain evidence="1 2">NRRL 3116</strain>
    </source>
</reference>
<dbReference type="EMBL" id="MCFF01000024">
    <property type="protein sequence ID" value="ORZ12995.1"/>
    <property type="molecule type" value="Genomic_DNA"/>
</dbReference>
<keyword evidence="2" id="KW-1185">Reference proteome</keyword>
<evidence type="ECO:0000313" key="2">
    <source>
        <dbReference type="Proteomes" id="UP000193648"/>
    </source>
</evidence>
<dbReference type="AlphaFoldDB" id="A0A1Y2GM26"/>
<sequence length="156" mass="17919">MTQKYVICWVDIHDSVVLFMTNDALEEQLQASAGNREWIYISISTAGSTFTCTYRTAGLGLLNRKFWANAALMSNLTVHTDPTGPLIRISTRITCLMMFLTQLLLDRPLGMIDTQVLFIKFWQYTLFLRLLKRCLLHSVACVTCAYKNIDMVFYTK</sequence>
<accession>A0A1Y2GM26</accession>
<evidence type="ECO:0000313" key="1">
    <source>
        <dbReference type="EMBL" id="ORZ12995.1"/>
    </source>
</evidence>
<dbReference type="InParanoid" id="A0A1Y2GM26"/>
<name>A0A1Y2GM26_9FUNG</name>
<dbReference type="GeneID" id="33571248"/>
<protein>
    <submittedName>
        <fullName evidence="1">Uncharacterized protein</fullName>
    </submittedName>
</protein>
<organism evidence="1 2">
    <name type="scientific">Lobosporangium transversale</name>
    <dbReference type="NCBI Taxonomy" id="64571"/>
    <lineage>
        <taxon>Eukaryota</taxon>
        <taxon>Fungi</taxon>
        <taxon>Fungi incertae sedis</taxon>
        <taxon>Mucoromycota</taxon>
        <taxon>Mortierellomycotina</taxon>
        <taxon>Mortierellomycetes</taxon>
        <taxon>Mortierellales</taxon>
        <taxon>Mortierellaceae</taxon>
        <taxon>Lobosporangium</taxon>
    </lineage>
</organism>
<comment type="caution">
    <text evidence="1">The sequence shown here is derived from an EMBL/GenBank/DDBJ whole genome shotgun (WGS) entry which is preliminary data.</text>
</comment>
<dbReference type="Proteomes" id="UP000193648">
    <property type="component" value="Unassembled WGS sequence"/>
</dbReference>
<dbReference type="RefSeq" id="XP_021880344.1">
    <property type="nucleotide sequence ID" value="XM_022029405.1"/>
</dbReference>
<gene>
    <name evidence="1" type="ORF">BCR41DRAFT_408015</name>
</gene>